<evidence type="ECO:0000256" key="10">
    <source>
        <dbReference type="SAM" id="Coils"/>
    </source>
</evidence>
<keyword evidence="11" id="KW-0812">Transmembrane</keyword>
<dbReference type="SMART" id="SM00387">
    <property type="entry name" value="HATPase_c"/>
    <property type="match status" value="1"/>
</dbReference>
<dbReference type="InterPro" id="IPR004358">
    <property type="entry name" value="Sig_transdc_His_kin-like_C"/>
</dbReference>
<dbReference type="InterPro" id="IPR036890">
    <property type="entry name" value="HATPase_C_sf"/>
</dbReference>
<dbReference type="EC" id="2.7.13.3" evidence="3"/>
<dbReference type="RefSeq" id="WP_330109294.1">
    <property type="nucleotide sequence ID" value="NZ_JAZDQT010000003.1"/>
</dbReference>
<dbReference type="SUPFAM" id="SSF158472">
    <property type="entry name" value="HAMP domain-like"/>
    <property type="match status" value="1"/>
</dbReference>
<evidence type="ECO:0000256" key="5">
    <source>
        <dbReference type="ARBA" id="ARBA00022679"/>
    </source>
</evidence>
<evidence type="ECO:0000259" key="12">
    <source>
        <dbReference type="PROSITE" id="PS50109"/>
    </source>
</evidence>
<comment type="caution">
    <text evidence="14">The sequence shown here is derived from an EMBL/GenBank/DDBJ whole genome shotgun (WGS) entry which is preliminary data.</text>
</comment>
<proteinExistence type="predicted"/>
<keyword evidence="6" id="KW-0547">Nucleotide-binding</keyword>
<dbReference type="Pfam" id="PF02518">
    <property type="entry name" value="HATPase_c"/>
    <property type="match status" value="1"/>
</dbReference>
<feature type="domain" description="Histidine kinase" evidence="12">
    <location>
        <begin position="214"/>
        <end position="420"/>
    </location>
</feature>
<evidence type="ECO:0000256" key="3">
    <source>
        <dbReference type="ARBA" id="ARBA00012438"/>
    </source>
</evidence>
<feature type="coiled-coil region" evidence="10">
    <location>
        <begin position="89"/>
        <end position="116"/>
    </location>
</feature>
<dbReference type="Gene3D" id="1.10.287.130">
    <property type="match status" value="1"/>
</dbReference>
<feature type="transmembrane region" description="Helical" evidence="11">
    <location>
        <begin position="32"/>
        <end position="51"/>
    </location>
</feature>
<evidence type="ECO:0000259" key="13">
    <source>
        <dbReference type="PROSITE" id="PS50885"/>
    </source>
</evidence>
<dbReference type="InterPro" id="IPR000014">
    <property type="entry name" value="PAS"/>
</dbReference>
<feature type="transmembrane region" description="Helical" evidence="11">
    <location>
        <begin position="7"/>
        <end position="26"/>
    </location>
</feature>
<dbReference type="Gene3D" id="3.30.565.10">
    <property type="entry name" value="Histidine kinase-like ATPase, C-terminal domain"/>
    <property type="match status" value="1"/>
</dbReference>
<dbReference type="PANTHER" id="PTHR43065">
    <property type="entry name" value="SENSOR HISTIDINE KINASE"/>
    <property type="match status" value="1"/>
</dbReference>
<dbReference type="SMART" id="SM00304">
    <property type="entry name" value="HAMP"/>
    <property type="match status" value="1"/>
</dbReference>
<name>A0ABU7IC16_9SPHI</name>
<feature type="domain" description="HAMP" evidence="13">
    <location>
        <begin position="52"/>
        <end position="104"/>
    </location>
</feature>
<dbReference type="PROSITE" id="PS50885">
    <property type="entry name" value="HAMP"/>
    <property type="match status" value="1"/>
</dbReference>
<dbReference type="PROSITE" id="PS50109">
    <property type="entry name" value="HIS_KIN"/>
    <property type="match status" value="1"/>
</dbReference>
<accession>A0ABU7IC16</accession>
<dbReference type="InterPro" id="IPR003594">
    <property type="entry name" value="HATPase_dom"/>
</dbReference>
<dbReference type="PANTHER" id="PTHR43065:SF10">
    <property type="entry name" value="PEROXIDE STRESS-ACTIVATED HISTIDINE KINASE MAK3"/>
    <property type="match status" value="1"/>
</dbReference>
<dbReference type="Pfam" id="PF13188">
    <property type="entry name" value="PAS_8"/>
    <property type="match status" value="1"/>
</dbReference>
<evidence type="ECO:0000256" key="7">
    <source>
        <dbReference type="ARBA" id="ARBA00022777"/>
    </source>
</evidence>
<keyword evidence="10" id="KW-0175">Coiled coil</keyword>
<comment type="subcellular location">
    <subcellularLocation>
        <location evidence="2">Membrane</location>
    </subcellularLocation>
</comment>
<evidence type="ECO:0000256" key="2">
    <source>
        <dbReference type="ARBA" id="ARBA00004370"/>
    </source>
</evidence>
<evidence type="ECO:0000256" key="8">
    <source>
        <dbReference type="ARBA" id="ARBA00022840"/>
    </source>
</evidence>
<keyword evidence="8 14" id="KW-0067">ATP-binding</keyword>
<dbReference type="Gene3D" id="3.30.450.20">
    <property type="entry name" value="PAS domain"/>
    <property type="match status" value="1"/>
</dbReference>
<keyword evidence="9" id="KW-0902">Two-component regulatory system</keyword>
<keyword evidence="4" id="KW-0597">Phosphoprotein</keyword>
<evidence type="ECO:0000256" key="11">
    <source>
        <dbReference type="SAM" id="Phobius"/>
    </source>
</evidence>
<keyword evidence="15" id="KW-1185">Reference proteome</keyword>
<keyword evidence="11" id="KW-1133">Transmembrane helix</keyword>
<evidence type="ECO:0000313" key="15">
    <source>
        <dbReference type="Proteomes" id="UP001336835"/>
    </source>
</evidence>
<sequence>MRLKIKYIAFIVIIHLVALALSYFVFEKDKLIFMIAEILVIFSILIAFNLYQQLIRPLNYLQEGINAIKDRDFTVKFLPTGKKEVDSLIGVYNQMIDELRQERTRQEEQHFFLEKLIHTSPTGIIILDYDRQVKQINPKAEEILNANPEILHKYVHQLQVGTAKIIRVQGLRTYKLQKSHFIDRGFERVFILLEEVTTEILETEKKVYSKVIRMMAHEVNNTIGPVNSIISTTLQTQDLWQNATHPQLQNALEIALDRNQNLNLFMRNLADLVKLTAVNRQQVDLSALLKSIAQLLHFNATQRGIVFEFDLPEAPFYIQADMPQMEQALLNIVKNATEAVNENGLIKFMLSATEKKLVIADNGPGISEEHSEQLFSPFFSTKKDGQGIGLTLVREILLNHGYEFSLKTIGPGQTHFTIYF</sequence>
<reference evidence="14 15" key="1">
    <citation type="submission" date="2024-01" db="EMBL/GenBank/DDBJ databases">
        <title>Pedobacter sp. nov., isolated from fresh soil.</title>
        <authorList>
            <person name="Le N.T.T."/>
        </authorList>
    </citation>
    <scope>NUCLEOTIDE SEQUENCE [LARGE SCALE GENOMIC DNA]</scope>
    <source>
        <strain evidence="14 15">KR3-3</strain>
    </source>
</reference>
<evidence type="ECO:0000313" key="14">
    <source>
        <dbReference type="EMBL" id="MEE1947007.1"/>
    </source>
</evidence>
<gene>
    <name evidence="14" type="ORF">VRU48_17920</name>
</gene>
<evidence type="ECO:0000256" key="1">
    <source>
        <dbReference type="ARBA" id="ARBA00000085"/>
    </source>
</evidence>
<evidence type="ECO:0000256" key="4">
    <source>
        <dbReference type="ARBA" id="ARBA00022553"/>
    </source>
</evidence>
<organism evidence="14 15">
    <name type="scientific">Pedobacter albus</name>
    <dbReference type="NCBI Taxonomy" id="3113905"/>
    <lineage>
        <taxon>Bacteria</taxon>
        <taxon>Pseudomonadati</taxon>
        <taxon>Bacteroidota</taxon>
        <taxon>Sphingobacteriia</taxon>
        <taxon>Sphingobacteriales</taxon>
        <taxon>Sphingobacteriaceae</taxon>
        <taxon>Pedobacter</taxon>
    </lineage>
</organism>
<dbReference type="Pfam" id="PF00672">
    <property type="entry name" value="HAMP"/>
    <property type="match status" value="1"/>
</dbReference>
<keyword evidence="11" id="KW-0472">Membrane</keyword>
<dbReference type="InterPro" id="IPR003660">
    <property type="entry name" value="HAMP_dom"/>
</dbReference>
<dbReference type="GO" id="GO:0005524">
    <property type="term" value="F:ATP binding"/>
    <property type="evidence" value="ECO:0007669"/>
    <property type="project" value="UniProtKB-KW"/>
</dbReference>
<keyword evidence="7" id="KW-0418">Kinase</keyword>
<protein>
    <recommendedName>
        <fullName evidence="3">histidine kinase</fullName>
        <ecNumber evidence="3">2.7.13.3</ecNumber>
    </recommendedName>
</protein>
<dbReference type="InterPro" id="IPR005467">
    <property type="entry name" value="His_kinase_dom"/>
</dbReference>
<dbReference type="InterPro" id="IPR035965">
    <property type="entry name" value="PAS-like_dom_sf"/>
</dbReference>
<evidence type="ECO:0000256" key="9">
    <source>
        <dbReference type="ARBA" id="ARBA00023012"/>
    </source>
</evidence>
<comment type="catalytic activity">
    <reaction evidence="1">
        <text>ATP + protein L-histidine = ADP + protein N-phospho-L-histidine.</text>
        <dbReference type="EC" id="2.7.13.3"/>
    </reaction>
</comment>
<dbReference type="CDD" id="cd06225">
    <property type="entry name" value="HAMP"/>
    <property type="match status" value="1"/>
</dbReference>
<keyword evidence="5" id="KW-0808">Transferase</keyword>
<dbReference type="EMBL" id="JAZDQT010000003">
    <property type="protein sequence ID" value="MEE1947007.1"/>
    <property type="molecule type" value="Genomic_DNA"/>
</dbReference>
<dbReference type="PRINTS" id="PR00344">
    <property type="entry name" value="BCTRLSENSOR"/>
</dbReference>
<dbReference type="SUPFAM" id="SSF55785">
    <property type="entry name" value="PYP-like sensor domain (PAS domain)"/>
    <property type="match status" value="1"/>
</dbReference>
<dbReference type="Proteomes" id="UP001336835">
    <property type="component" value="Unassembled WGS sequence"/>
</dbReference>
<dbReference type="SUPFAM" id="SSF55874">
    <property type="entry name" value="ATPase domain of HSP90 chaperone/DNA topoisomerase II/histidine kinase"/>
    <property type="match status" value="1"/>
</dbReference>
<evidence type="ECO:0000256" key="6">
    <source>
        <dbReference type="ARBA" id="ARBA00022741"/>
    </source>
</evidence>